<dbReference type="HOGENOM" id="CLU_2758213_0_0_1"/>
<dbReference type="InParanoid" id="B0DKD2"/>
<dbReference type="GeneID" id="6079995"/>
<dbReference type="AlphaFoldDB" id="B0DKD2"/>
<name>B0DKD2_LACBS</name>
<organism evidence="2">
    <name type="scientific">Laccaria bicolor (strain S238N-H82 / ATCC MYA-4686)</name>
    <name type="common">Bicoloured deceiver</name>
    <name type="synonym">Laccaria laccata var. bicolor</name>
    <dbReference type="NCBI Taxonomy" id="486041"/>
    <lineage>
        <taxon>Eukaryota</taxon>
        <taxon>Fungi</taxon>
        <taxon>Dikarya</taxon>
        <taxon>Basidiomycota</taxon>
        <taxon>Agaricomycotina</taxon>
        <taxon>Agaricomycetes</taxon>
        <taxon>Agaricomycetidae</taxon>
        <taxon>Agaricales</taxon>
        <taxon>Agaricineae</taxon>
        <taxon>Hydnangiaceae</taxon>
        <taxon>Laccaria</taxon>
    </lineage>
</organism>
<accession>B0DKD2</accession>
<gene>
    <name evidence="1" type="ORF">LACBIDRAFT_303805</name>
</gene>
<evidence type="ECO:0000313" key="2">
    <source>
        <dbReference type="Proteomes" id="UP000001194"/>
    </source>
</evidence>
<evidence type="ECO:0000313" key="1">
    <source>
        <dbReference type="EMBL" id="EDR05047.1"/>
    </source>
</evidence>
<sequence length="70" mass="7681">MSRRYYSEPAAYLGNERIRETTTDHGGSLTYLLLSLLSISERVGLCLSTATGPSNSSLGSSRLFVFHLLL</sequence>
<proteinExistence type="predicted"/>
<protein>
    <submittedName>
        <fullName evidence="1">Predicted protein</fullName>
    </submittedName>
</protein>
<dbReference type="KEGG" id="lbc:LACBIDRAFT_303805"/>
<dbReference type="Proteomes" id="UP000001194">
    <property type="component" value="Unassembled WGS sequence"/>
</dbReference>
<dbReference type="EMBL" id="DS547115">
    <property type="protein sequence ID" value="EDR05047.1"/>
    <property type="molecule type" value="Genomic_DNA"/>
</dbReference>
<keyword evidence="2" id="KW-1185">Reference proteome</keyword>
<reference evidence="1 2" key="1">
    <citation type="journal article" date="2008" name="Nature">
        <title>The genome of Laccaria bicolor provides insights into mycorrhizal symbiosis.</title>
        <authorList>
            <person name="Martin F."/>
            <person name="Aerts A."/>
            <person name="Ahren D."/>
            <person name="Brun A."/>
            <person name="Danchin E.G.J."/>
            <person name="Duchaussoy F."/>
            <person name="Gibon J."/>
            <person name="Kohler A."/>
            <person name="Lindquist E."/>
            <person name="Pereda V."/>
            <person name="Salamov A."/>
            <person name="Shapiro H.J."/>
            <person name="Wuyts J."/>
            <person name="Blaudez D."/>
            <person name="Buee M."/>
            <person name="Brokstein P."/>
            <person name="Canbaeck B."/>
            <person name="Cohen D."/>
            <person name="Courty P.E."/>
            <person name="Coutinho P.M."/>
            <person name="Delaruelle C."/>
            <person name="Detter J.C."/>
            <person name="Deveau A."/>
            <person name="DiFazio S."/>
            <person name="Duplessis S."/>
            <person name="Fraissinet-Tachet L."/>
            <person name="Lucic E."/>
            <person name="Frey-Klett P."/>
            <person name="Fourrey C."/>
            <person name="Feussner I."/>
            <person name="Gay G."/>
            <person name="Grimwood J."/>
            <person name="Hoegger P.J."/>
            <person name="Jain P."/>
            <person name="Kilaru S."/>
            <person name="Labbe J."/>
            <person name="Lin Y.C."/>
            <person name="Legue V."/>
            <person name="Le Tacon F."/>
            <person name="Marmeisse R."/>
            <person name="Melayah D."/>
            <person name="Montanini B."/>
            <person name="Muratet M."/>
            <person name="Nehls U."/>
            <person name="Niculita-Hirzel H."/>
            <person name="Oudot-Le Secq M.P."/>
            <person name="Peter M."/>
            <person name="Quesneville H."/>
            <person name="Rajashekar B."/>
            <person name="Reich M."/>
            <person name="Rouhier N."/>
            <person name="Schmutz J."/>
            <person name="Yin T."/>
            <person name="Chalot M."/>
            <person name="Henrissat B."/>
            <person name="Kuees U."/>
            <person name="Lucas S."/>
            <person name="Van de Peer Y."/>
            <person name="Podila G.K."/>
            <person name="Polle A."/>
            <person name="Pukkila P.J."/>
            <person name="Richardson P.M."/>
            <person name="Rouze P."/>
            <person name="Sanders I.R."/>
            <person name="Stajich J.E."/>
            <person name="Tunlid A."/>
            <person name="Tuskan G."/>
            <person name="Grigoriev I.V."/>
        </authorList>
    </citation>
    <scope>NUCLEOTIDE SEQUENCE [LARGE SCALE GENOMIC DNA]</scope>
    <source>
        <strain evidence="2">S238N-H82 / ATCC MYA-4686</strain>
    </source>
</reference>
<dbReference type="RefSeq" id="XP_001884437.1">
    <property type="nucleotide sequence ID" value="XM_001884402.1"/>
</dbReference>